<reference evidence="2 3" key="1">
    <citation type="journal article" date="2018" name="IMA Fungus">
        <title>IMA Genome-F 9: Draft genome sequence of Annulohypoxylon stygium, Aspergillus mulundensis, Berkeleyomyces basicola (syn. Thielaviopsis basicola), Ceratocystis smalleyi, two Cercospora beticola strains, Coleophoma cylindrospora, Fusarium fracticaudum, Phialophora cf. hyalina, and Morchella septimelata.</title>
        <authorList>
            <person name="Wingfield B.D."/>
            <person name="Bills G.F."/>
            <person name="Dong Y."/>
            <person name="Huang W."/>
            <person name="Nel W.J."/>
            <person name="Swalarsk-Parry B.S."/>
            <person name="Vaghefi N."/>
            <person name="Wilken P.M."/>
            <person name="An Z."/>
            <person name="de Beer Z.W."/>
            <person name="De Vos L."/>
            <person name="Chen L."/>
            <person name="Duong T.A."/>
            <person name="Gao Y."/>
            <person name="Hammerbacher A."/>
            <person name="Kikkert J.R."/>
            <person name="Li Y."/>
            <person name="Li H."/>
            <person name="Li K."/>
            <person name="Li Q."/>
            <person name="Liu X."/>
            <person name="Ma X."/>
            <person name="Naidoo K."/>
            <person name="Pethybridge S.J."/>
            <person name="Sun J."/>
            <person name="Steenkamp E.T."/>
            <person name="van der Nest M.A."/>
            <person name="van Wyk S."/>
            <person name="Wingfield M.J."/>
            <person name="Xiong C."/>
            <person name="Yue Q."/>
            <person name="Zhang X."/>
        </authorList>
    </citation>
    <scope>NUCLEOTIDE SEQUENCE [LARGE SCALE GENOMIC DNA]</scope>
    <source>
        <strain evidence="2 3">BP5796</strain>
    </source>
</reference>
<feature type="compositionally biased region" description="Polar residues" evidence="1">
    <location>
        <begin position="55"/>
        <end position="64"/>
    </location>
</feature>
<evidence type="ECO:0000313" key="3">
    <source>
        <dbReference type="Proteomes" id="UP000256328"/>
    </source>
</evidence>
<evidence type="ECO:0008006" key="4">
    <source>
        <dbReference type="Google" id="ProtNLM"/>
    </source>
</evidence>
<dbReference type="AlphaFoldDB" id="A0A3D8SI52"/>
<name>A0A3D8SI52_9HELO</name>
<dbReference type="OrthoDB" id="2017405at2759"/>
<protein>
    <recommendedName>
        <fullName evidence="4">Early meiotic induction protein 1</fullName>
    </recommendedName>
</protein>
<feature type="region of interest" description="Disordered" evidence="1">
    <location>
        <begin position="185"/>
        <end position="205"/>
    </location>
</feature>
<feature type="region of interest" description="Disordered" evidence="1">
    <location>
        <begin position="1"/>
        <end position="93"/>
    </location>
</feature>
<comment type="caution">
    <text evidence="2">The sequence shown here is derived from an EMBL/GenBank/DDBJ whole genome shotgun (WGS) entry which is preliminary data.</text>
</comment>
<sequence length="252" mass="28628">MGWLWKDTQSTAAPNAPLSEAPPTTIPEASPASKPLSREERAEQELQSFLAELTADTQPSSTKYNRVPKQVPSPGAPRNASDFNPRSQRQQAIDSIPESLSESLLPRTMSCREAFDAAFYCQSLGGQFNNLYRYGTVRSCSENWNDFWFCMRVRTRGDEEKETLIKDHYRERERRRYGRGEGAVRVEDGKPLGQNEDGAVPRSSEDIWKSREQKMEWGEAFSTPHPVWTGSDAEWQMMERARRAGRVNGTSS</sequence>
<accession>A0A3D8SI52</accession>
<dbReference type="PANTHER" id="PTHR28052">
    <property type="entry name" value="UPF0545 PROTEIN C22ORF39"/>
    <property type="match status" value="1"/>
</dbReference>
<dbReference type="Proteomes" id="UP000256328">
    <property type="component" value="Unassembled WGS sequence"/>
</dbReference>
<evidence type="ECO:0000313" key="2">
    <source>
        <dbReference type="EMBL" id="RDW85851.1"/>
    </source>
</evidence>
<feature type="compositionally biased region" description="Polar residues" evidence="1">
    <location>
        <begin position="81"/>
        <end position="93"/>
    </location>
</feature>
<dbReference type="Pfam" id="PF11326">
    <property type="entry name" value="PANTS-like"/>
    <property type="match status" value="1"/>
</dbReference>
<dbReference type="InterPro" id="IPR021475">
    <property type="entry name" value="Pants/Emi1-like"/>
</dbReference>
<gene>
    <name evidence="2" type="ORF">BP5796_04176</name>
</gene>
<dbReference type="PANTHER" id="PTHR28052:SF1">
    <property type="entry name" value="UPF0545 PROTEIN C22ORF39"/>
    <property type="match status" value="1"/>
</dbReference>
<proteinExistence type="predicted"/>
<keyword evidence="3" id="KW-1185">Reference proteome</keyword>
<evidence type="ECO:0000256" key="1">
    <source>
        <dbReference type="SAM" id="MobiDB-lite"/>
    </source>
</evidence>
<dbReference type="EMBL" id="PDLN01000005">
    <property type="protein sequence ID" value="RDW85851.1"/>
    <property type="molecule type" value="Genomic_DNA"/>
</dbReference>
<organism evidence="2 3">
    <name type="scientific">Coleophoma crateriformis</name>
    <dbReference type="NCBI Taxonomy" id="565419"/>
    <lineage>
        <taxon>Eukaryota</taxon>
        <taxon>Fungi</taxon>
        <taxon>Dikarya</taxon>
        <taxon>Ascomycota</taxon>
        <taxon>Pezizomycotina</taxon>
        <taxon>Leotiomycetes</taxon>
        <taxon>Helotiales</taxon>
        <taxon>Dermateaceae</taxon>
        <taxon>Coleophoma</taxon>
    </lineage>
</organism>